<feature type="chain" id="PRO_5003579019" description="procollagen-proline 4-dioxygenase" evidence="13">
    <location>
        <begin position="17"/>
        <end position="532"/>
    </location>
</feature>
<keyword evidence="6" id="KW-0479">Metal-binding</keyword>
<dbReference type="PANTHER" id="PTHR10869:SF244">
    <property type="entry name" value="PROLYL 4-HYDROXYLASE SUBUNIT ALPHA-2"/>
    <property type="match status" value="1"/>
</dbReference>
<dbReference type="GeneTree" id="ENSGT00940000156635"/>
<dbReference type="InterPro" id="IPR045054">
    <property type="entry name" value="P4HA-like"/>
</dbReference>
<evidence type="ECO:0000256" key="6">
    <source>
        <dbReference type="ARBA" id="ARBA00022723"/>
    </source>
</evidence>
<dbReference type="PROSITE" id="PS51471">
    <property type="entry name" value="FE2OG_OXY"/>
    <property type="match status" value="1"/>
</dbReference>
<dbReference type="STRING" id="51511.ENSCSAVP00000017364"/>
<dbReference type="Proteomes" id="UP000007875">
    <property type="component" value="Unassembled WGS sequence"/>
</dbReference>
<dbReference type="SMART" id="SM00702">
    <property type="entry name" value="P4Hc"/>
    <property type="match status" value="1"/>
</dbReference>
<keyword evidence="7" id="KW-0256">Endoplasmic reticulum</keyword>
<evidence type="ECO:0000256" key="7">
    <source>
        <dbReference type="ARBA" id="ARBA00022824"/>
    </source>
</evidence>
<dbReference type="InterPro" id="IPR013547">
    <property type="entry name" value="P4H_N"/>
</dbReference>
<dbReference type="Pfam" id="PF13640">
    <property type="entry name" value="2OG-FeII_Oxy_3"/>
    <property type="match status" value="1"/>
</dbReference>
<name>H2ZIE8_CIOSA</name>
<evidence type="ECO:0000256" key="10">
    <source>
        <dbReference type="ARBA" id="ARBA00023002"/>
    </source>
</evidence>
<dbReference type="GO" id="GO:0031418">
    <property type="term" value="F:L-ascorbic acid binding"/>
    <property type="evidence" value="ECO:0007669"/>
    <property type="project" value="UniProtKB-KW"/>
</dbReference>
<evidence type="ECO:0000256" key="3">
    <source>
        <dbReference type="ARBA" id="ARBA00004319"/>
    </source>
</evidence>
<dbReference type="InterPro" id="IPR005123">
    <property type="entry name" value="Oxoglu/Fe-dep_dioxygenase_dom"/>
</dbReference>
<evidence type="ECO:0000259" key="14">
    <source>
        <dbReference type="PROSITE" id="PS51471"/>
    </source>
</evidence>
<evidence type="ECO:0000256" key="13">
    <source>
        <dbReference type="SAM" id="SignalP"/>
    </source>
</evidence>
<reference evidence="15" key="3">
    <citation type="submission" date="2025-09" db="UniProtKB">
        <authorList>
            <consortium name="Ensembl"/>
        </authorList>
    </citation>
    <scope>IDENTIFICATION</scope>
</reference>
<keyword evidence="13" id="KW-0732">Signal</keyword>
<dbReference type="Pfam" id="PF08336">
    <property type="entry name" value="P4Ha_N"/>
    <property type="match status" value="1"/>
</dbReference>
<accession>H2ZIE8</accession>
<dbReference type="InterPro" id="IPR006620">
    <property type="entry name" value="Pro_4_hyd_alph"/>
</dbReference>
<evidence type="ECO:0000256" key="8">
    <source>
        <dbReference type="ARBA" id="ARBA00022896"/>
    </source>
</evidence>
<dbReference type="GO" id="GO:0004656">
    <property type="term" value="F:procollagen-proline 4-dioxygenase activity"/>
    <property type="evidence" value="ECO:0007669"/>
    <property type="project" value="UniProtKB-EC"/>
</dbReference>
<feature type="domain" description="Fe2OG dioxygenase" evidence="14">
    <location>
        <begin position="406"/>
        <end position="517"/>
    </location>
</feature>
<keyword evidence="9" id="KW-0223">Dioxygenase</keyword>
<evidence type="ECO:0000256" key="4">
    <source>
        <dbReference type="ARBA" id="ARBA00006511"/>
    </source>
</evidence>
<proteinExistence type="inferred from homology"/>
<dbReference type="AlphaFoldDB" id="H2ZIE8"/>
<sequence>VVLLIVVQVFVLNASATKYDWFSSVSVMEDLVSMDHNFLSTFGFYIEGRQNALNQLKTMKALLEKTASPINEPEKYIIHPLNQYSLVKRFALKWSKIEELLEVFRNENIRSQLNQMVAYIPDKSDLVGAAEAIVRLQKSYNLDINELVNGNVKGFTSGTFLKSEDCFRMGKAAFENRLFDLCEPWLNKSLELYVKTQKIKRDNITSLLDLCKQYVSLKHMNSRKWSSLSRLNVIFPLYFFSRGFIVYKGELDSESAESLQENNSKDSQENNTMSLDDYEKITDHSNLCLGNFTIVCPNDVKKQLKCYYFTNKQHPRLLLSPIKLEELWNFPHIVRFHDIVSDKEANAIIELAKPQLERVEGSDISGDNVGTVKYRVSSTAWFYDDASYVVKKLSQRVSDATGLTGYSEALQVVANYGMGGHYIAHYDHAVANDSDGREEHPQDQGARIATALFYLSDVPEGGSTAFLQPRIAAEPIKGSAVFWFNLFPSGKGDSRTLHAACPVLIGNKWASNKWFREFGNEFVRRCDLDRNS</sequence>
<dbReference type="Gene3D" id="1.25.40.10">
    <property type="entry name" value="Tetratricopeptide repeat domain"/>
    <property type="match status" value="1"/>
</dbReference>
<evidence type="ECO:0000256" key="11">
    <source>
        <dbReference type="ARBA" id="ARBA00023004"/>
    </source>
</evidence>
<dbReference type="GO" id="GO:0005788">
    <property type="term" value="C:endoplasmic reticulum lumen"/>
    <property type="evidence" value="ECO:0007669"/>
    <property type="project" value="UniProtKB-SubCell"/>
</dbReference>
<dbReference type="Gene3D" id="6.10.140.1460">
    <property type="match status" value="1"/>
</dbReference>
<dbReference type="Ensembl" id="ENSCSAVT00000017554.1">
    <property type="protein sequence ID" value="ENSCSAVP00000017364.1"/>
    <property type="gene ID" value="ENSCSAVG00000010223.1"/>
</dbReference>
<dbReference type="PANTHER" id="PTHR10869">
    <property type="entry name" value="PROLYL 4-HYDROXYLASE ALPHA SUBUNIT"/>
    <property type="match status" value="1"/>
</dbReference>
<dbReference type="eggNOG" id="KOG1591">
    <property type="taxonomic scope" value="Eukaryota"/>
</dbReference>
<evidence type="ECO:0000256" key="2">
    <source>
        <dbReference type="ARBA" id="ARBA00002035"/>
    </source>
</evidence>
<comment type="similarity">
    <text evidence="4">Belongs to the P4HA family.</text>
</comment>
<keyword evidence="10" id="KW-0560">Oxidoreductase</keyword>
<dbReference type="FunFam" id="2.60.120.620:FF:000011">
    <property type="entry name" value="Prolyl alpha subunit"/>
    <property type="match status" value="1"/>
</dbReference>
<keyword evidence="8" id="KW-0847">Vitamin C</keyword>
<dbReference type="EC" id="1.14.11.2" evidence="5"/>
<reference evidence="16" key="1">
    <citation type="submission" date="2003-08" db="EMBL/GenBank/DDBJ databases">
        <authorList>
            <person name="Birren B."/>
            <person name="Nusbaum C."/>
            <person name="Abebe A."/>
            <person name="Abouelleil A."/>
            <person name="Adekoya E."/>
            <person name="Ait-zahra M."/>
            <person name="Allen N."/>
            <person name="Allen T."/>
            <person name="An P."/>
            <person name="Anderson M."/>
            <person name="Anderson S."/>
            <person name="Arachchi H."/>
            <person name="Armbruster J."/>
            <person name="Bachantsang P."/>
            <person name="Baldwin J."/>
            <person name="Barry A."/>
            <person name="Bayul T."/>
            <person name="Blitshsteyn B."/>
            <person name="Bloom T."/>
            <person name="Blye J."/>
            <person name="Boguslavskiy L."/>
            <person name="Borowsky M."/>
            <person name="Boukhgalter B."/>
            <person name="Brunache A."/>
            <person name="Butler J."/>
            <person name="Calixte N."/>
            <person name="Calvo S."/>
            <person name="Camarata J."/>
            <person name="Campo K."/>
            <person name="Chang J."/>
            <person name="Cheshatsang Y."/>
            <person name="Citroen M."/>
            <person name="Collymore A."/>
            <person name="Considine T."/>
            <person name="Cook A."/>
            <person name="Cooke P."/>
            <person name="Corum B."/>
            <person name="Cuomo C."/>
            <person name="David R."/>
            <person name="Dawoe T."/>
            <person name="Degray S."/>
            <person name="Dodge S."/>
            <person name="Dooley K."/>
            <person name="Dorje P."/>
            <person name="Dorjee K."/>
            <person name="Dorris L."/>
            <person name="Duffey N."/>
            <person name="Dupes A."/>
            <person name="Elkins T."/>
            <person name="Engels R."/>
            <person name="Erickson J."/>
            <person name="Farina A."/>
            <person name="Faro S."/>
            <person name="Ferreira P."/>
            <person name="Fischer H."/>
            <person name="Fitzgerald M."/>
            <person name="Foley K."/>
            <person name="Gage D."/>
            <person name="Galagan J."/>
            <person name="Gearin G."/>
            <person name="Gnerre S."/>
            <person name="Gnirke A."/>
            <person name="Goyette A."/>
            <person name="Graham J."/>
            <person name="Grandbois E."/>
            <person name="Gyaltsen K."/>
            <person name="Hafez N."/>
            <person name="Hagopian D."/>
            <person name="Hagos B."/>
            <person name="Hall J."/>
            <person name="Hatcher B."/>
            <person name="Heller A."/>
            <person name="Higgins H."/>
            <person name="Honan T."/>
            <person name="Horn A."/>
            <person name="Houde N."/>
            <person name="Hughes L."/>
            <person name="Hulme W."/>
            <person name="Husby E."/>
            <person name="Iliev I."/>
            <person name="Jaffe D."/>
            <person name="Jones C."/>
            <person name="Kamal M."/>
            <person name="Kamat A."/>
            <person name="Kamvysselis M."/>
            <person name="Karlsson E."/>
            <person name="Kells C."/>
            <person name="Kieu A."/>
            <person name="Kisner P."/>
            <person name="Kodira C."/>
            <person name="Kulbokas E."/>
            <person name="Labutti K."/>
            <person name="Lama D."/>
            <person name="Landers T."/>
            <person name="Leger J."/>
            <person name="Levine S."/>
            <person name="Lewis D."/>
            <person name="Lewis T."/>
            <person name="Lindblad-toh K."/>
            <person name="Liu X."/>
            <person name="Lokyitsang T."/>
            <person name="Lokyitsang Y."/>
            <person name="Lucien O."/>
            <person name="Lui A."/>
            <person name="Ma L.J."/>
            <person name="Mabbitt R."/>
            <person name="Macdonald J."/>
            <person name="Maclean C."/>
            <person name="Major J."/>
            <person name="Manning J."/>
            <person name="Marabella R."/>
            <person name="Maru K."/>
            <person name="Matthews C."/>
            <person name="Mauceli E."/>
            <person name="Mccarthy M."/>
            <person name="Mcdonough S."/>
            <person name="Mcghee T."/>
            <person name="Meldrim J."/>
            <person name="Meneus L."/>
            <person name="Mesirov J."/>
            <person name="Mihalev A."/>
            <person name="Mihova T."/>
            <person name="Mikkelsen T."/>
            <person name="Mlenga V."/>
            <person name="Moru K."/>
            <person name="Mozes J."/>
            <person name="Mulrain L."/>
            <person name="Munson G."/>
            <person name="Naylor J."/>
            <person name="Newes C."/>
            <person name="Nguyen C."/>
            <person name="Nguyen N."/>
            <person name="Nguyen T."/>
            <person name="Nicol R."/>
            <person name="Nielsen C."/>
            <person name="Nizzari M."/>
            <person name="Norbu C."/>
            <person name="Norbu N."/>
            <person name="O'donnell P."/>
            <person name="Okoawo O."/>
            <person name="O'leary S."/>
            <person name="Omotosho B."/>
            <person name="O'neill K."/>
            <person name="Osman S."/>
            <person name="Parker S."/>
            <person name="Perrin D."/>
            <person name="Phunkhang P."/>
            <person name="Piqani B."/>
            <person name="Purcell S."/>
            <person name="Rachupka T."/>
            <person name="Ramasamy U."/>
            <person name="Rameau R."/>
            <person name="Ray V."/>
            <person name="Raymond C."/>
            <person name="Retta R."/>
            <person name="Richardson S."/>
            <person name="Rise C."/>
            <person name="Rodriguez J."/>
            <person name="Rogers J."/>
            <person name="Rogov P."/>
            <person name="Rutman M."/>
            <person name="Schupbach R."/>
            <person name="Seaman C."/>
            <person name="Settipalli S."/>
            <person name="Sharpe T."/>
            <person name="Sheridan J."/>
            <person name="Sherpa N."/>
            <person name="Shi J."/>
            <person name="Smirnov S."/>
            <person name="Smith C."/>
            <person name="Sougnez C."/>
            <person name="Spencer B."/>
            <person name="Stalker J."/>
            <person name="Stange-thomann N."/>
            <person name="Stavropoulos S."/>
            <person name="Stetson K."/>
            <person name="Stone C."/>
            <person name="Stone S."/>
            <person name="Stubbs M."/>
            <person name="Talamas J."/>
            <person name="Tchuinga P."/>
            <person name="Tenzing P."/>
            <person name="Tesfaye S."/>
            <person name="Theodore J."/>
            <person name="Thoulutsang Y."/>
            <person name="Topham K."/>
            <person name="Towey S."/>
            <person name="Tsamla T."/>
            <person name="Tsomo N."/>
            <person name="Vallee D."/>
            <person name="Vassiliev H."/>
            <person name="Venkataraman V."/>
            <person name="Vinson J."/>
            <person name="Vo A."/>
            <person name="Wade C."/>
            <person name="Wang S."/>
            <person name="Wangchuk T."/>
            <person name="Wangdi T."/>
            <person name="Whittaker C."/>
            <person name="Wilkinson J."/>
            <person name="Wu Y."/>
            <person name="Wyman D."/>
            <person name="Yadav S."/>
            <person name="Yang S."/>
            <person name="Yang X."/>
            <person name="Yeager S."/>
            <person name="Yee E."/>
            <person name="Young G."/>
            <person name="Zainoun J."/>
            <person name="Zembeck L."/>
            <person name="Zimmer A."/>
            <person name="Zody M."/>
            <person name="Lander E."/>
        </authorList>
    </citation>
    <scope>NUCLEOTIDE SEQUENCE [LARGE SCALE GENOMIC DNA]</scope>
</reference>
<dbReference type="GO" id="GO:0005506">
    <property type="term" value="F:iron ion binding"/>
    <property type="evidence" value="ECO:0007669"/>
    <property type="project" value="InterPro"/>
</dbReference>
<feature type="signal peptide" evidence="13">
    <location>
        <begin position="1"/>
        <end position="16"/>
    </location>
</feature>
<comment type="function">
    <text evidence="2">Catalyzes the post-translational formation of 4-hydroxyproline in -Xaa-Pro-Gly- sequences in collagens and other proteins.</text>
</comment>
<keyword evidence="12" id="KW-0325">Glycoprotein</keyword>
<dbReference type="OMA" id="MGDHENA"/>
<evidence type="ECO:0000256" key="9">
    <source>
        <dbReference type="ARBA" id="ARBA00022964"/>
    </source>
</evidence>
<keyword evidence="11" id="KW-0408">Iron</keyword>
<reference evidence="15" key="2">
    <citation type="submission" date="2025-08" db="UniProtKB">
        <authorList>
            <consortium name="Ensembl"/>
        </authorList>
    </citation>
    <scope>IDENTIFICATION</scope>
</reference>
<protein>
    <recommendedName>
        <fullName evidence="5">procollagen-proline 4-dioxygenase</fullName>
        <ecNumber evidence="5">1.14.11.2</ecNumber>
    </recommendedName>
</protein>
<dbReference type="InterPro" id="IPR044862">
    <property type="entry name" value="Pro_4_hyd_alph_FE2OG_OXY"/>
</dbReference>
<organism evidence="15 16">
    <name type="scientific">Ciona savignyi</name>
    <name type="common">Pacific transparent sea squirt</name>
    <dbReference type="NCBI Taxonomy" id="51511"/>
    <lineage>
        <taxon>Eukaryota</taxon>
        <taxon>Metazoa</taxon>
        <taxon>Chordata</taxon>
        <taxon>Tunicata</taxon>
        <taxon>Ascidiacea</taxon>
        <taxon>Phlebobranchia</taxon>
        <taxon>Cionidae</taxon>
        <taxon>Ciona</taxon>
    </lineage>
</organism>
<evidence type="ECO:0000313" key="15">
    <source>
        <dbReference type="Ensembl" id="ENSCSAVP00000017364.1"/>
    </source>
</evidence>
<dbReference type="InParanoid" id="H2ZIE8"/>
<comment type="cofactor">
    <cofactor evidence="1">
        <name>L-ascorbate</name>
        <dbReference type="ChEBI" id="CHEBI:38290"/>
    </cofactor>
</comment>
<dbReference type="Gene3D" id="2.60.120.620">
    <property type="entry name" value="q2cbj1_9rhob like domain"/>
    <property type="match status" value="1"/>
</dbReference>
<evidence type="ECO:0000256" key="1">
    <source>
        <dbReference type="ARBA" id="ARBA00001961"/>
    </source>
</evidence>
<evidence type="ECO:0000256" key="12">
    <source>
        <dbReference type="ARBA" id="ARBA00023180"/>
    </source>
</evidence>
<evidence type="ECO:0000313" key="16">
    <source>
        <dbReference type="Proteomes" id="UP000007875"/>
    </source>
</evidence>
<evidence type="ECO:0000256" key="5">
    <source>
        <dbReference type="ARBA" id="ARBA00012269"/>
    </source>
</evidence>
<comment type="subcellular location">
    <subcellularLocation>
        <location evidence="3">Endoplasmic reticulum lumen</location>
    </subcellularLocation>
</comment>
<keyword evidence="16" id="KW-1185">Reference proteome</keyword>
<dbReference type="InterPro" id="IPR011990">
    <property type="entry name" value="TPR-like_helical_dom_sf"/>
</dbReference>